<evidence type="ECO:0000313" key="4">
    <source>
        <dbReference type="EMBL" id="PLW50337.1"/>
    </source>
</evidence>
<evidence type="ECO:0000313" key="5">
    <source>
        <dbReference type="Proteomes" id="UP000235392"/>
    </source>
</evidence>
<feature type="compositionally biased region" description="Basic and acidic residues" evidence="2">
    <location>
        <begin position="67"/>
        <end position="80"/>
    </location>
</feature>
<sequence length="400" mass="43320">MVAQRPASLPALTGQTRRFEQCSIRRVRPMIGTACPTGWESLWSDMLVQSLVERGGSTSAGPARPALFDHDRTGPSDRLGRASVRPRQADHWSNIAVRAQLKPALDCKGPREVSSIEEFFDTIVNLQVDLKERSQIINEISDVSKRSVDDSSNLEHEQLQEKLAQLSDNIHRLSVQIKPAIQSFEVTAPAVWRPGRESLGLHGPAGCTQKEICGDHPKVRHAKVKQASQRSIKARINRQIRIVKPDAAPNKFWGAVKDQVNGCSGAVFQQALASSNQMGSARNTLKEVQSRAEDIKRIEQTILELAQMFNDLTLSPPDIPLLILMKKKVTQLGTELKTAIVLAQVVVGGGGVAFALFKTGIIPGFGSPSGGTLSSSSNLTLPLTLSSVTTTSSISKGSSS</sequence>
<protein>
    <submittedName>
        <fullName evidence="3">Uncharacterized protein</fullName>
    </submittedName>
</protein>
<feature type="region of interest" description="Disordered" evidence="2">
    <location>
        <begin position="55"/>
        <end position="85"/>
    </location>
</feature>
<name>A0A2N5SRU6_9BASI</name>
<dbReference type="GO" id="GO:0016020">
    <property type="term" value="C:membrane"/>
    <property type="evidence" value="ECO:0007669"/>
    <property type="project" value="InterPro"/>
</dbReference>
<dbReference type="EMBL" id="PGCI01000011">
    <property type="protein sequence ID" value="PLW50337.1"/>
    <property type="molecule type" value="Genomic_DNA"/>
</dbReference>
<evidence type="ECO:0000313" key="3">
    <source>
        <dbReference type="EMBL" id="PLW15910.1"/>
    </source>
</evidence>
<dbReference type="SUPFAM" id="SSF47661">
    <property type="entry name" value="t-snare proteins"/>
    <property type="match status" value="1"/>
</dbReference>
<evidence type="ECO:0000256" key="2">
    <source>
        <dbReference type="SAM" id="MobiDB-lite"/>
    </source>
</evidence>
<dbReference type="Proteomes" id="UP000235392">
    <property type="component" value="Unassembled WGS sequence"/>
</dbReference>
<reference evidence="3 5" key="1">
    <citation type="submission" date="2017-11" db="EMBL/GenBank/DDBJ databases">
        <title>De novo assembly and phasing of dikaryotic genomes from two isolates of Puccinia coronata f. sp. avenae, the causal agent of oat crown rust.</title>
        <authorList>
            <person name="Miller M.E."/>
            <person name="Zhang Y."/>
            <person name="Omidvar V."/>
            <person name="Sperschneider J."/>
            <person name="Schwessinger B."/>
            <person name="Raley C."/>
            <person name="Palmer J.M."/>
            <person name="Garnica D."/>
            <person name="Upadhyaya N."/>
            <person name="Rathjen J."/>
            <person name="Taylor J.M."/>
            <person name="Park R.F."/>
            <person name="Dodds P.N."/>
            <person name="Hirsch C.D."/>
            <person name="Kianian S.F."/>
            <person name="Figueroa M."/>
        </authorList>
    </citation>
    <scope>NUCLEOTIDE SEQUENCE [LARGE SCALE GENOMIC DNA]</scope>
    <source>
        <strain evidence="3">12SD80</strain>
    </source>
</reference>
<proteinExistence type="predicted"/>
<gene>
    <name evidence="4" type="ORF">PCASD_01711</name>
    <name evidence="3" type="ORF">PCASD_19877</name>
</gene>
<dbReference type="InterPro" id="IPR010989">
    <property type="entry name" value="SNARE"/>
</dbReference>
<comment type="caution">
    <text evidence="3">The sequence shown here is derived from an EMBL/GenBank/DDBJ whole genome shotgun (WGS) entry which is preliminary data.</text>
</comment>
<dbReference type="GO" id="GO:0016192">
    <property type="term" value="P:vesicle-mediated transport"/>
    <property type="evidence" value="ECO:0007669"/>
    <property type="project" value="InterPro"/>
</dbReference>
<evidence type="ECO:0000256" key="1">
    <source>
        <dbReference type="SAM" id="Coils"/>
    </source>
</evidence>
<dbReference type="AlphaFoldDB" id="A0A2N5SRU6"/>
<keyword evidence="1" id="KW-0175">Coiled coil</keyword>
<dbReference type="Gene3D" id="1.20.58.70">
    <property type="match status" value="1"/>
</dbReference>
<organism evidence="3 5">
    <name type="scientific">Puccinia coronata f. sp. avenae</name>
    <dbReference type="NCBI Taxonomy" id="200324"/>
    <lineage>
        <taxon>Eukaryota</taxon>
        <taxon>Fungi</taxon>
        <taxon>Dikarya</taxon>
        <taxon>Basidiomycota</taxon>
        <taxon>Pucciniomycotina</taxon>
        <taxon>Pucciniomycetes</taxon>
        <taxon>Pucciniales</taxon>
        <taxon>Pucciniaceae</taxon>
        <taxon>Puccinia</taxon>
    </lineage>
</organism>
<accession>A0A2N5SRU6</accession>
<feature type="coiled-coil region" evidence="1">
    <location>
        <begin position="149"/>
        <end position="176"/>
    </location>
</feature>
<dbReference type="EMBL" id="PGCI01000785">
    <property type="protein sequence ID" value="PLW15910.1"/>
    <property type="molecule type" value="Genomic_DNA"/>
</dbReference>